<sequence length="492" mass="49207">MPRSSSWAVLALCLAAAVPAGTAAAAPRAAAPPTNLQPVLGCGLSDGGDKSQSSVSFAGLPAANDVVVGAPGAERGGRSRAGTVEVRYACDAVEGTQELQLPTPHTGDRFGAAVTVAHLNGDVYDDLVVGVPGLDVGKADDAGGIATFLGSPQGLVYNQTLTQSSAGVPGSAQAGAHFGAVLDFDADSWWDSDGFDGRIGVGAPDKDVHGVKDAGAVVIMTTLLNVRPEVRLERTLDSPGVPGKPGRGDHLGAAIDLGRGAYGLPGRKVDGHARAGAVLTGRRDDGQGFELVTQDTKGFAGAAEKGDAFGSSLAGGWIGVPGEDLDGRTDAGLVQSLRDGDAVSLATDGFPGSPQRGDRLGASLAVWVPLGYAPTSVRVLAGMPGRKVAGVTGAGALLAFKHIASGSPRISFPSVAGMPDPQKDAHFGTAATRASNQVVVGAPGADSGRGRAAVYDTENPQNPLALQGQWTQAAGAGRKNGYGTALGGIPRG</sequence>
<dbReference type="SMART" id="SM00191">
    <property type="entry name" value="Int_alpha"/>
    <property type="match status" value="1"/>
</dbReference>
<feature type="chain" id="PRO_5046375168" description="Esterase" evidence="1">
    <location>
        <begin position="26"/>
        <end position="492"/>
    </location>
</feature>
<comment type="caution">
    <text evidence="2">The sequence shown here is derived from an EMBL/GenBank/DDBJ whole genome shotgun (WGS) entry which is preliminary data.</text>
</comment>
<dbReference type="Gene3D" id="2.130.10.130">
    <property type="entry name" value="Integrin alpha, N-terminal"/>
    <property type="match status" value="1"/>
</dbReference>
<dbReference type="Proteomes" id="UP001500767">
    <property type="component" value="Unassembled WGS sequence"/>
</dbReference>
<dbReference type="InterPro" id="IPR013519">
    <property type="entry name" value="Int_alpha_beta-p"/>
</dbReference>
<dbReference type="EMBL" id="BAAAYR010000002">
    <property type="protein sequence ID" value="GAA3567024.1"/>
    <property type="molecule type" value="Genomic_DNA"/>
</dbReference>
<dbReference type="PROSITE" id="PS51470">
    <property type="entry name" value="FG_GAP"/>
    <property type="match status" value="1"/>
</dbReference>
<dbReference type="SUPFAM" id="SSF69318">
    <property type="entry name" value="Integrin alpha N-terminal domain"/>
    <property type="match status" value="1"/>
</dbReference>
<dbReference type="InterPro" id="IPR028994">
    <property type="entry name" value="Integrin_alpha_N"/>
</dbReference>
<organism evidence="2 3">
    <name type="scientific">Microlunatus spumicola</name>
    <dbReference type="NCBI Taxonomy" id="81499"/>
    <lineage>
        <taxon>Bacteria</taxon>
        <taxon>Bacillati</taxon>
        <taxon>Actinomycetota</taxon>
        <taxon>Actinomycetes</taxon>
        <taxon>Propionibacteriales</taxon>
        <taxon>Propionibacteriaceae</taxon>
        <taxon>Microlunatus</taxon>
    </lineage>
</organism>
<evidence type="ECO:0008006" key="4">
    <source>
        <dbReference type="Google" id="ProtNLM"/>
    </source>
</evidence>
<gene>
    <name evidence="2" type="ORF">GCM10022197_23880</name>
</gene>
<keyword evidence="3" id="KW-1185">Reference proteome</keyword>
<dbReference type="RefSeq" id="WP_204910480.1">
    <property type="nucleotide sequence ID" value="NZ_BAAAYR010000002.1"/>
</dbReference>
<evidence type="ECO:0000313" key="2">
    <source>
        <dbReference type="EMBL" id="GAA3567024.1"/>
    </source>
</evidence>
<dbReference type="PANTHER" id="PTHR36220">
    <property type="entry name" value="UNNAMED PRODUCT"/>
    <property type="match status" value="1"/>
</dbReference>
<keyword evidence="1" id="KW-0732">Signal</keyword>
<feature type="signal peptide" evidence="1">
    <location>
        <begin position="1"/>
        <end position="25"/>
    </location>
</feature>
<evidence type="ECO:0000313" key="3">
    <source>
        <dbReference type="Proteomes" id="UP001500767"/>
    </source>
</evidence>
<dbReference type="PANTHER" id="PTHR36220:SF1">
    <property type="entry name" value="GAMMA TUBULIN COMPLEX COMPONENT C-TERMINAL DOMAIN-CONTAINING PROTEIN"/>
    <property type="match status" value="1"/>
</dbReference>
<proteinExistence type="predicted"/>
<accession>A0ABP6XIP5</accession>
<protein>
    <recommendedName>
        <fullName evidence="4">Esterase</fullName>
    </recommendedName>
</protein>
<name>A0ABP6XIP5_9ACTN</name>
<reference evidence="3" key="1">
    <citation type="journal article" date="2019" name="Int. J. Syst. Evol. Microbiol.">
        <title>The Global Catalogue of Microorganisms (GCM) 10K type strain sequencing project: providing services to taxonomists for standard genome sequencing and annotation.</title>
        <authorList>
            <consortium name="The Broad Institute Genomics Platform"/>
            <consortium name="The Broad Institute Genome Sequencing Center for Infectious Disease"/>
            <person name="Wu L."/>
            <person name="Ma J."/>
        </authorList>
    </citation>
    <scope>NUCLEOTIDE SEQUENCE [LARGE SCALE GENOMIC DNA]</scope>
    <source>
        <strain evidence="3">JCM 16540</strain>
    </source>
</reference>
<evidence type="ECO:0000256" key="1">
    <source>
        <dbReference type="SAM" id="SignalP"/>
    </source>
</evidence>